<organism evidence="2 3">
    <name type="scientific">Candidatus Colwellbacteria bacterium RIFCSPLOWO2_02_FULL_45_11</name>
    <dbReference type="NCBI Taxonomy" id="1797692"/>
    <lineage>
        <taxon>Bacteria</taxon>
        <taxon>Candidatus Colwelliibacteriota</taxon>
    </lineage>
</organism>
<feature type="transmembrane region" description="Helical" evidence="1">
    <location>
        <begin position="81"/>
        <end position="100"/>
    </location>
</feature>
<keyword evidence="1" id="KW-0472">Membrane</keyword>
<dbReference type="STRING" id="1797692.A3I33_00855"/>
<evidence type="ECO:0000313" key="2">
    <source>
        <dbReference type="EMBL" id="OGY61606.1"/>
    </source>
</evidence>
<comment type="caution">
    <text evidence="2">The sequence shown here is derived from an EMBL/GenBank/DDBJ whole genome shotgun (WGS) entry which is preliminary data.</text>
</comment>
<feature type="transmembrane region" description="Helical" evidence="1">
    <location>
        <begin position="20"/>
        <end position="38"/>
    </location>
</feature>
<evidence type="ECO:0000313" key="3">
    <source>
        <dbReference type="Proteomes" id="UP000176544"/>
    </source>
</evidence>
<name>A0A1G1ZBZ6_9BACT</name>
<evidence type="ECO:0000256" key="1">
    <source>
        <dbReference type="SAM" id="Phobius"/>
    </source>
</evidence>
<dbReference type="AlphaFoldDB" id="A0A1G1ZBZ6"/>
<keyword evidence="1" id="KW-0812">Transmembrane</keyword>
<dbReference type="EMBL" id="MHJA01000005">
    <property type="protein sequence ID" value="OGY61606.1"/>
    <property type="molecule type" value="Genomic_DNA"/>
</dbReference>
<proteinExistence type="predicted"/>
<protein>
    <submittedName>
        <fullName evidence="2">Uncharacterized protein</fullName>
    </submittedName>
</protein>
<feature type="transmembrane region" description="Helical" evidence="1">
    <location>
        <begin position="106"/>
        <end position="124"/>
    </location>
</feature>
<feature type="transmembrane region" description="Helical" evidence="1">
    <location>
        <begin position="44"/>
        <end position="60"/>
    </location>
</feature>
<sequence>MASKTKKNHKYIQPVLWRKLLFVWTALSFVAVIADFLNVGVIESSLTSILIIYVAVLSAYSSEKEFRRWHDHHEGRHPGELYVIFWTLLLFGILIADSFLGMGYKMPDSVVSTYIVTLGILALTKTSKALKREK</sequence>
<keyword evidence="1" id="KW-1133">Transmembrane helix</keyword>
<accession>A0A1G1ZBZ6</accession>
<dbReference type="Proteomes" id="UP000176544">
    <property type="component" value="Unassembled WGS sequence"/>
</dbReference>
<gene>
    <name evidence="2" type="ORF">A3I33_00855</name>
</gene>
<reference evidence="2 3" key="1">
    <citation type="journal article" date="2016" name="Nat. Commun.">
        <title>Thousands of microbial genomes shed light on interconnected biogeochemical processes in an aquifer system.</title>
        <authorList>
            <person name="Anantharaman K."/>
            <person name="Brown C.T."/>
            <person name="Hug L.A."/>
            <person name="Sharon I."/>
            <person name="Castelle C.J."/>
            <person name="Probst A.J."/>
            <person name="Thomas B.C."/>
            <person name="Singh A."/>
            <person name="Wilkins M.J."/>
            <person name="Karaoz U."/>
            <person name="Brodie E.L."/>
            <person name="Williams K.H."/>
            <person name="Hubbard S.S."/>
            <person name="Banfield J.F."/>
        </authorList>
    </citation>
    <scope>NUCLEOTIDE SEQUENCE [LARGE SCALE GENOMIC DNA]</scope>
</reference>